<dbReference type="PANTHER" id="PTHR43690">
    <property type="entry name" value="NARDILYSIN"/>
    <property type="match status" value="1"/>
</dbReference>
<name>A0A0B9FVA1_9GAMM</name>
<evidence type="ECO:0000256" key="3">
    <source>
        <dbReference type="ARBA" id="ARBA00022801"/>
    </source>
</evidence>
<dbReference type="GO" id="GO:0008237">
    <property type="term" value="F:metallopeptidase activity"/>
    <property type="evidence" value="ECO:0007669"/>
    <property type="project" value="UniProtKB-KW"/>
</dbReference>
<dbReference type="Gene3D" id="3.30.830.10">
    <property type="entry name" value="Metalloenzyme, LuxS/M16 peptidase-like"/>
    <property type="match status" value="4"/>
</dbReference>
<dbReference type="GO" id="GO:0046872">
    <property type="term" value="F:metal ion binding"/>
    <property type="evidence" value="ECO:0007669"/>
    <property type="project" value="InterPro"/>
</dbReference>
<keyword evidence="3" id="KW-0378">Hydrolase</keyword>
<dbReference type="SUPFAM" id="SSF63411">
    <property type="entry name" value="LuxS/MPP-like metallohydrolase"/>
    <property type="match status" value="4"/>
</dbReference>
<protein>
    <submittedName>
        <fullName evidence="8">Peptidase M16</fullName>
    </submittedName>
</protein>
<dbReference type="RefSeq" id="WP_039468629.1">
    <property type="nucleotide sequence ID" value="NZ_JWLZ01000210.1"/>
</dbReference>
<dbReference type="EMBL" id="JWLZ01000210">
    <property type="protein sequence ID" value="KHT60044.1"/>
    <property type="molecule type" value="Genomic_DNA"/>
</dbReference>
<evidence type="ECO:0000256" key="1">
    <source>
        <dbReference type="ARBA" id="ARBA00007261"/>
    </source>
</evidence>
<dbReference type="GO" id="GO:0006508">
    <property type="term" value="P:proteolysis"/>
    <property type="evidence" value="ECO:0007669"/>
    <property type="project" value="UniProtKB-KW"/>
</dbReference>
<dbReference type="InterPro" id="IPR011765">
    <property type="entry name" value="Pept_M16_N"/>
</dbReference>
<comment type="caution">
    <text evidence="8">The sequence shown here is derived from an EMBL/GenBank/DDBJ whole genome shotgun (WGS) entry which is preliminary data.</text>
</comment>
<keyword evidence="5" id="KW-0482">Metalloprotease</keyword>
<feature type="domain" description="Peptidase M16 C-terminal" evidence="7">
    <location>
        <begin position="220"/>
        <end position="395"/>
    </location>
</feature>
<evidence type="ECO:0000256" key="4">
    <source>
        <dbReference type="ARBA" id="ARBA00022833"/>
    </source>
</evidence>
<dbReference type="AlphaFoldDB" id="A0A0B9FVA1"/>
<dbReference type="PROSITE" id="PS51257">
    <property type="entry name" value="PROKAR_LIPOPROTEIN"/>
    <property type="match status" value="1"/>
</dbReference>
<evidence type="ECO:0000259" key="7">
    <source>
        <dbReference type="Pfam" id="PF05193"/>
    </source>
</evidence>
<reference evidence="8 9" key="1">
    <citation type="submission" date="2014-12" db="EMBL/GenBank/DDBJ databases">
        <title>Genome sequencing of Photobacterium gaetbulicola AD005a.</title>
        <authorList>
            <person name="Adrian T.G.S."/>
            <person name="Chan K.G."/>
        </authorList>
    </citation>
    <scope>NUCLEOTIDE SEQUENCE [LARGE SCALE GENOMIC DNA]</scope>
    <source>
        <strain evidence="8 9">AD005a</strain>
    </source>
</reference>
<dbReference type="Proteomes" id="UP000031278">
    <property type="component" value="Unassembled WGS sequence"/>
</dbReference>
<dbReference type="Pfam" id="PF05193">
    <property type="entry name" value="Peptidase_M16_C"/>
    <property type="match status" value="2"/>
</dbReference>
<feature type="domain" description="Peptidase M16 N-terminal" evidence="6">
    <location>
        <begin position="542"/>
        <end position="648"/>
    </location>
</feature>
<gene>
    <name evidence="8" type="ORF">RJ45_23860</name>
</gene>
<evidence type="ECO:0000256" key="5">
    <source>
        <dbReference type="ARBA" id="ARBA00023049"/>
    </source>
</evidence>
<dbReference type="PANTHER" id="PTHR43690:SF35">
    <property type="entry name" value="NON-CATALYTIC MEMBER OF PEPTIDASE SUBFAMILY M16B-RELATED"/>
    <property type="match status" value="1"/>
</dbReference>
<dbReference type="Pfam" id="PF00675">
    <property type="entry name" value="Peptidase_M16"/>
    <property type="match status" value="2"/>
</dbReference>
<proteinExistence type="inferred from homology"/>
<evidence type="ECO:0000259" key="6">
    <source>
        <dbReference type="Pfam" id="PF00675"/>
    </source>
</evidence>
<feature type="domain" description="Peptidase M16 N-terminal" evidence="6">
    <location>
        <begin position="63"/>
        <end position="180"/>
    </location>
</feature>
<keyword evidence="2" id="KW-0645">Protease</keyword>
<feature type="domain" description="Peptidase M16 C-terminal" evidence="7">
    <location>
        <begin position="688"/>
        <end position="860"/>
    </location>
</feature>
<dbReference type="InterPro" id="IPR050626">
    <property type="entry name" value="Peptidase_M16"/>
</dbReference>
<comment type="similarity">
    <text evidence="1">Belongs to the peptidase M16 family.</text>
</comment>
<keyword evidence="4" id="KW-0862">Zinc</keyword>
<evidence type="ECO:0000313" key="8">
    <source>
        <dbReference type="EMBL" id="KHT60044.1"/>
    </source>
</evidence>
<organism evidence="8 9">
    <name type="scientific">Photobacterium gaetbulicola</name>
    <dbReference type="NCBI Taxonomy" id="1295392"/>
    <lineage>
        <taxon>Bacteria</taxon>
        <taxon>Pseudomonadati</taxon>
        <taxon>Pseudomonadota</taxon>
        <taxon>Gammaproteobacteria</taxon>
        <taxon>Vibrionales</taxon>
        <taxon>Vibrionaceae</taxon>
        <taxon>Photobacterium</taxon>
    </lineage>
</organism>
<evidence type="ECO:0000256" key="2">
    <source>
        <dbReference type="ARBA" id="ARBA00022670"/>
    </source>
</evidence>
<dbReference type="InterPro" id="IPR011249">
    <property type="entry name" value="Metalloenz_LuxS/M16"/>
</dbReference>
<accession>A0A0B9FVA1</accession>
<dbReference type="InterPro" id="IPR007863">
    <property type="entry name" value="Peptidase_M16_C"/>
</dbReference>
<evidence type="ECO:0000313" key="9">
    <source>
        <dbReference type="Proteomes" id="UP000031278"/>
    </source>
</evidence>
<sequence length="954" mass="105642">MQKWIVGIALISLAGCSQLQSQQAGAPELPQGVTFIEQIKAGSSSDTPVIPYSKYQLANGLTVVLHEDNSDPLVHVDMTYHVGSAREELGKSGFAHFFEHMMFQGSEHVGDQEHFKLITEAGGTLNGTTNRDRTNYFQTVPANQLEKVLWLEADRMGFLLGAVSQRKFEIQRSTVKNERAQRYENRPYGLVYERMGEALYPRTHPYSWQTIGYVEDLDRVDVNDLKAFFLRWYGPNNATLTIGGDIDVEQTLEWVNKYYGSIPRGPEVEKPAKQPVTVENDLYLTLEDKIQQPMLLMAWPTSYNGADDEASLDMLARVIGGGKNSLMYQNLVKTGKVVDAGAFHDCAELACTMYVYAIGQSGKQGDLKKLRAEVTDILDGLEERGVTTKELEELKGMVEANAIFGLQSVSGKVSQLAAYETFFDDPGYLGTELSNLRSVTTASMEQAYMRYLNGHPNVTLSVVPRGRTSIEAAKPNFTPPPRIIPEYTKVSEEKLQQQMRVPVDDFDRSVMPQPSSPVEAVMPELYQFELANGIKVLGTEYRETPTVEIQMVVPAGRRFEPAGKAGLAKLTASMMAEASEVSTVEELSSRLDRLGSTVSFSAGKYGTVVSVTSLTKFLPETLEIMQERLFQPAFNQADFDRVKQQALEGIIYEHQRPAWLAGQATREVLFGGTTFSLPPEGTKGSLESITLEDVKAFYRRYYTPNGADIVVVGDIDKAKLNTSLGFLADWQGMPEPSYVTPALPSLPKQTVWLVDKPGAPQTVIRLARQGLPYDATGELYETQLANFNLAGNFNSRINLNLREDKGYTYGAGGYQSGGKEVGLSVYYAQVRADATLPSVKEFLAELDKMSSEGVTEEELNFMRLAVGQKDALNYETPSKKAQLLGQILTYSLPENFVETRNEIVASISKARIDELAAKWFNPSDYQIIVVGDAVSLKPQLETLGLPVKALSPTM</sequence>